<keyword evidence="6" id="KW-1185">Reference proteome</keyword>
<dbReference type="InterPro" id="IPR022770">
    <property type="entry name" value="IucA/IucC-like_C"/>
</dbReference>
<accession>A0ABX4DE72</accession>
<dbReference type="EMBL" id="NEWL01000009">
    <property type="protein sequence ID" value="OXB85453.1"/>
    <property type="molecule type" value="Genomic_DNA"/>
</dbReference>
<name>A0ABX4DE72_9BACL</name>
<sequence length="676" mass="76489">MEKGGMKTMSTRLFAPTAPMTLYPHEQECAQFIRKRFPDRLPAYFRHVERARTTMLQRTVAALLREDVFGLHSRSYNLQVIGSVYITNWHGLTPEWEPAVRQLPAAHLQEGIMYKLFPVAPGQCLLIPIRGESAFRQCDVGEEVVWIGEGIQTVRDALSFLSLLTPLIKAAGEEQAWAQLAKELENGTANLALAYWHFEETCRMMRTEADDLFAYIEQRQSDPSFCPTLFFEQLCIEGHPLHPGAKTKLPMSAEDVFAYSAEFGGAPQLPIVAVRRNLCDFRFDGYEDPNAFLLDRFPSLRRPVAERFRQANKQLEDYVLVPVHPWQYGHIIPDVYREELRDGRLWLIEGVTIPAQATASFRTVLAKEAPLYIKTAVHSQMTSTVRSISPQSANNGAAYSRLFRTIMERENILSGIFLPVCEIGGCSFRSEDPKKARNLSVIYREGLGRFIGEGEVAIAGTALYAPSPFSGQTIIVEIIEAYASGCGRPSSHETALSFLHEYAAIAVRGFLTLLVKYGIGLEGHLQNTVPVFRQGKPVKLLFRDWGGIRLYRPRLTRQGLEIDVRPDSITVTDDLREVQNKVFYTVFQNQLGEIIRHISRRWGIAEEQGWACVRRQCDAVFAELAKDPSLTFAVDEDRQALYRPLVDHKALTKMRLQPEAKTYCFVSVPNPLATNR</sequence>
<proteinExistence type="inferred from homology"/>
<protein>
    <recommendedName>
        <fullName evidence="7">IucA/IucC family protein</fullName>
    </recommendedName>
</protein>
<organism evidence="5 6">
    <name type="scientific">Geobacillus uzenensis</name>
    <dbReference type="NCBI Taxonomy" id="129339"/>
    <lineage>
        <taxon>Bacteria</taxon>
        <taxon>Bacillati</taxon>
        <taxon>Bacillota</taxon>
        <taxon>Bacilli</taxon>
        <taxon>Bacillales</taxon>
        <taxon>Anoxybacillaceae</taxon>
        <taxon>Geobacillus</taxon>
    </lineage>
</organism>
<evidence type="ECO:0000313" key="5">
    <source>
        <dbReference type="EMBL" id="OXB85453.1"/>
    </source>
</evidence>
<evidence type="ECO:0000256" key="1">
    <source>
        <dbReference type="ARBA" id="ARBA00004924"/>
    </source>
</evidence>
<reference evidence="5 6" key="1">
    <citation type="submission" date="2017-05" db="EMBL/GenBank/DDBJ databases">
        <title>The genome sequence of Geobacillus uzenensis BGSC 92A1.</title>
        <authorList>
            <person name="Ramaloko W.T."/>
            <person name="Koen N."/>
            <person name="Polliack S."/>
            <person name="Aliyu H."/>
            <person name="Lebre P."/>
            <person name="Mohr T."/>
            <person name="Oswald F."/>
            <person name="Zwick M."/>
            <person name="Neumann A."/>
            <person name="Syldatk C."/>
            <person name="Cowan D."/>
            <person name="De Maayer P."/>
        </authorList>
    </citation>
    <scope>NUCLEOTIDE SEQUENCE [LARGE SCALE GENOMIC DNA]</scope>
    <source>
        <strain evidence="5 6">BGSC 92A1</strain>
    </source>
</reference>
<feature type="domain" description="Aerobactin siderophore biosynthesis IucA/IucC-like C-terminal" evidence="4">
    <location>
        <begin position="498"/>
        <end position="661"/>
    </location>
</feature>
<dbReference type="InterPro" id="IPR007310">
    <property type="entry name" value="Aerobactin_biosyn_IucA/IucC_N"/>
</dbReference>
<dbReference type="Pfam" id="PF06276">
    <property type="entry name" value="FhuF"/>
    <property type="match status" value="1"/>
</dbReference>
<evidence type="ECO:0000256" key="2">
    <source>
        <dbReference type="ARBA" id="ARBA00007832"/>
    </source>
</evidence>
<dbReference type="InterPro" id="IPR037455">
    <property type="entry name" value="LucA/IucC-like"/>
</dbReference>
<feature type="domain" description="Aerobactin siderophore biosynthesis IucA/IucC N-terminal" evidence="3">
    <location>
        <begin position="229"/>
        <end position="464"/>
    </location>
</feature>
<gene>
    <name evidence="5" type="ORF">B9L21_13865</name>
</gene>
<evidence type="ECO:0008006" key="7">
    <source>
        <dbReference type="Google" id="ProtNLM"/>
    </source>
</evidence>
<dbReference type="Pfam" id="PF04183">
    <property type="entry name" value="IucA_IucC"/>
    <property type="match status" value="1"/>
</dbReference>
<comment type="similarity">
    <text evidence="2">Belongs to the IucA/IucC family.</text>
</comment>
<evidence type="ECO:0000259" key="3">
    <source>
        <dbReference type="Pfam" id="PF04183"/>
    </source>
</evidence>
<comment type="pathway">
    <text evidence="1">Siderophore biosynthesis.</text>
</comment>
<dbReference type="Proteomes" id="UP000198364">
    <property type="component" value="Unassembled WGS sequence"/>
</dbReference>
<dbReference type="PANTHER" id="PTHR34384">
    <property type="entry name" value="L-2,3-DIAMINOPROPANOATE--CITRATE LIGASE"/>
    <property type="match status" value="1"/>
</dbReference>
<comment type="caution">
    <text evidence="5">The sequence shown here is derived from an EMBL/GenBank/DDBJ whole genome shotgun (WGS) entry which is preliminary data.</text>
</comment>
<dbReference type="Gene3D" id="1.10.510.40">
    <property type="match status" value="1"/>
</dbReference>
<evidence type="ECO:0000259" key="4">
    <source>
        <dbReference type="Pfam" id="PF06276"/>
    </source>
</evidence>
<evidence type="ECO:0000313" key="6">
    <source>
        <dbReference type="Proteomes" id="UP000198364"/>
    </source>
</evidence>